<organism evidence="1 2">
    <name type="scientific">Hypothenemus hampei</name>
    <name type="common">Coffee berry borer</name>
    <dbReference type="NCBI Taxonomy" id="57062"/>
    <lineage>
        <taxon>Eukaryota</taxon>
        <taxon>Metazoa</taxon>
        <taxon>Ecdysozoa</taxon>
        <taxon>Arthropoda</taxon>
        <taxon>Hexapoda</taxon>
        <taxon>Insecta</taxon>
        <taxon>Pterygota</taxon>
        <taxon>Neoptera</taxon>
        <taxon>Endopterygota</taxon>
        <taxon>Coleoptera</taxon>
        <taxon>Polyphaga</taxon>
        <taxon>Cucujiformia</taxon>
        <taxon>Curculionidae</taxon>
        <taxon>Scolytinae</taxon>
        <taxon>Hypothenemus</taxon>
    </lineage>
</organism>
<feature type="non-terminal residue" evidence="1">
    <location>
        <position position="1"/>
    </location>
</feature>
<proteinExistence type="predicted"/>
<dbReference type="Proteomes" id="UP001566132">
    <property type="component" value="Unassembled WGS sequence"/>
</dbReference>
<dbReference type="AlphaFoldDB" id="A0ABD1DYN2"/>
<evidence type="ECO:0000313" key="2">
    <source>
        <dbReference type="Proteomes" id="UP001566132"/>
    </source>
</evidence>
<name>A0ABD1DYN2_HYPHA</name>
<protein>
    <submittedName>
        <fullName evidence="1">Uncharacterized protein</fullName>
    </submittedName>
</protein>
<dbReference type="EMBL" id="JBDJPC010000046">
    <property type="protein sequence ID" value="KAL1487503.1"/>
    <property type="molecule type" value="Genomic_DNA"/>
</dbReference>
<accession>A0ABD1DYN2</accession>
<evidence type="ECO:0000313" key="1">
    <source>
        <dbReference type="EMBL" id="KAL1487503.1"/>
    </source>
</evidence>
<sequence>EKMHLRTPQPFMEDSRSARGVWDSALDGNISYPLKTPLFLWHEGRTQGITGPSQ</sequence>
<feature type="non-terminal residue" evidence="1">
    <location>
        <position position="54"/>
    </location>
</feature>
<comment type="caution">
    <text evidence="1">The sequence shown here is derived from an EMBL/GenBank/DDBJ whole genome shotgun (WGS) entry which is preliminary data.</text>
</comment>
<keyword evidence="2" id="KW-1185">Reference proteome</keyword>
<gene>
    <name evidence="1" type="ORF">ABEB36_015828</name>
</gene>
<reference evidence="1 2" key="1">
    <citation type="submission" date="2024-05" db="EMBL/GenBank/DDBJ databases">
        <title>Genetic variation in Jamaican populations of the coffee berry borer (Hypothenemus hampei).</title>
        <authorList>
            <person name="Errbii M."/>
            <person name="Myrie A."/>
        </authorList>
    </citation>
    <scope>NUCLEOTIDE SEQUENCE [LARGE SCALE GENOMIC DNA]</scope>
    <source>
        <strain evidence="1">JA-Hopewell-2020-01-JO</strain>
        <tissue evidence="1">Whole body</tissue>
    </source>
</reference>